<feature type="non-terminal residue" evidence="4">
    <location>
        <position position="1"/>
    </location>
</feature>
<sequence length="153" mass="16758">TLIEIEIDCILYPGANFYVACLSMFPSLLRNKSHDIGIIDDINDLSFVAGPLHDQAGNNHLNSKGFLNEVSSNESTTFDPSDFSQPSGVPLSSSVSQGQLGNECLLRKQNAGVIQQNQEFSIRNEDFPALPVYKGSTVLDTKVLDNSRVRLVQ</sequence>
<comment type="similarity">
    <text evidence="1">Belongs to the CNOT2/3/5 family.</text>
</comment>
<keyword evidence="2" id="KW-0805">Transcription regulation</keyword>
<comment type="caution">
    <text evidence="4">The sequence shown here is derived from an EMBL/GenBank/DDBJ whole genome shotgun (WGS) entry which is preliminary data.</text>
</comment>
<keyword evidence="5" id="KW-1185">Reference proteome</keyword>
<accession>A0AAN8VYU7</accession>
<evidence type="ECO:0000313" key="5">
    <source>
        <dbReference type="Proteomes" id="UP001370490"/>
    </source>
</evidence>
<organism evidence="4 5">
    <name type="scientific">Dillenia turbinata</name>
    <dbReference type="NCBI Taxonomy" id="194707"/>
    <lineage>
        <taxon>Eukaryota</taxon>
        <taxon>Viridiplantae</taxon>
        <taxon>Streptophyta</taxon>
        <taxon>Embryophyta</taxon>
        <taxon>Tracheophyta</taxon>
        <taxon>Spermatophyta</taxon>
        <taxon>Magnoliopsida</taxon>
        <taxon>eudicotyledons</taxon>
        <taxon>Gunneridae</taxon>
        <taxon>Pentapetalae</taxon>
        <taxon>Dilleniales</taxon>
        <taxon>Dilleniaceae</taxon>
        <taxon>Dillenia</taxon>
    </lineage>
</organism>
<reference evidence="4 5" key="1">
    <citation type="submission" date="2023-12" db="EMBL/GenBank/DDBJ databases">
        <title>A high-quality genome assembly for Dillenia turbinata (Dilleniales).</title>
        <authorList>
            <person name="Chanderbali A."/>
        </authorList>
    </citation>
    <scope>NUCLEOTIDE SEQUENCE [LARGE SCALE GENOMIC DNA]</scope>
    <source>
        <strain evidence="4">LSX21</strain>
        <tissue evidence="4">Leaf</tissue>
    </source>
</reference>
<dbReference type="Proteomes" id="UP001370490">
    <property type="component" value="Unassembled WGS sequence"/>
</dbReference>
<protein>
    <submittedName>
        <fullName evidence="4">Uncharacterized protein</fullName>
    </submittedName>
</protein>
<proteinExistence type="inferred from homology"/>
<feature type="non-terminal residue" evidence="4">
    <location>
        <position position="153"/>
    </location>
</feature>
<dbReference type="PANTHER" id="PTHR23326">
    <property type="entry name" value="CCR4 NOT-RELATED"/>
    <property type="match status" value="1"/>
</dbReference>
<dbReference type="AlphaFoldDB" id="A0AAN8VYU7"/>
<gene>
    <name evidence="4" type="ORF">RJ641_032997</name>
</gene>
<name>A0AAN8VYU7_9MAGN</name>
<keyword evidence="3" id="KW-0804">Transcription</keyword>
<evidence type="ECO:0000313" key="4">
    <source>
        <dbReference type="EMBL" id="KAK6935967.1"/>
    </source>
</evidence>
<dbReference type="InterPro" id="IPR040168">
    <property type="entry name" value="Not2/3/5"/>
</dbReference>
<dbReference type="GO" id="GO:0030015">
    <property type="term" value="C:CCR4-NOT core complex"/>
    <property type="evidence" value="ECO:0007669"/>
    <property type="project" value="InterPro"/>
</dbReference>
<evidence type="ECO:0000256" key="3">
    <source>
        <dbReference type="ARBA" id="ARBA00023163"/>
    </source>
</evidence>
<evidence type="ECO:0000256" key="1">
    <source>
        <dbReference type="ARBA" id="ARBA00007682"/>
    </source>
</evidence>
<evidence type="ECO:0000256" key="2">
    <source>
        <dbReference type="ARBA" id="ARBA00023015"/>
    </source>
</evidence>
<dbReference type="EMBL" id="JBAMMX010000007">
    <property type="protein sequence ID" value="KAK6935967.1"/>
    <property type="molecule type" value="Genomic_DNA"/>
</dbReference>